<feature type="compositionally biased region" description="Polar residues" evidence="6">
    <location>
        <begin position="51"/>
        <end position="64"/>
    </location>
</feature>
<keyword evidence="4" id="KW-0862">Zinc</keyword>
<keyword evidence="9" id="KW-1185">Reference proteome</keyword>
<dbReference type="GeneID" id="37201084"/>
<accession>A0A395I3Z3</accession>
<dbReference type="VEuPathDB" id="FungiDB:BO97DRAFT_422391"/>
<dbReference type="GO" id="GO:0016020">
    <property type="term" value="C:membrane"/>
    <property type="evidence" value="ECO:0007669"/>
    <property type="project" value="UniProtKB-SubCell"/>
</dbReference>
<gene>
    <name evidence="8" type="ORF">BO97DRAFT_422391</name>
</gene>
<dbReference type="EMBL" id="KZ824274">
    <property type="protein sequence ID" value="RAL14485.1"/>
    <property type="molecule type" value="Genomic_DNA"/>
</dbReference>
<keyword evidence="3" id="KW-0479">Metal-binding</keyword>
<evidence type="ECO:0000256" key="4">
    <source>
        <dbReference type="ARBA" id="ARBA00022833"/>
    </source>
</evidence>
<protein>
    <recommendedName>
        <fullName evidence="7">LITAF domain-containing protein</fullName>
    </recommendedName>
</protein>
<feature type="region of interest" description="Disordered" evidence="6">
    <location>
        <begin position="1"/>
        <end position="66"/>
    </location>
</feature>
<dbReference type="PANTHER" id="PTHR23292:SF6">
    <property type="entry name" value="FI16602P1-RELATED"/>
    <property type="match status" value="1"/>
</dbReference>
<name>A0A395I3Z3_ASPHC</name>
<feature type="compositionally biased region" description="Low complexity" evidence="6">
    <location>
        <begin position="13"/>
        <end position="26"/>
    </location>
</feature>
<dbReference type="PANTHER" id="PTHR23292">
    <property type="entry name" value="LIPOPOLYSACCHARIDE-INDUCED TUMOR NECROSIS FACTOR-ALPHA FACTOR"/>
    <property type="match status" value="1"/>
</dbReference>
<evidence type="ECO:0000256" key="2">
    <source>
        <dbReference type="ARBA" id="ARBA00005975"/>
    </source>
</evidence>
<keyword evidence="5" id="KW-0472">Membrane</keyword>
<dbReference type="Pfam" id="PF10601">
    <property type="entry name" value="zf-LITAF-like"/>
    <property type="match status" value="1"/>
</dbReference>
<dbReference type="GO" id="GO:0008270">
    <property type="term" value="F:zinc ion binding"/>
    <property type="evidence" value="ECO:0007669"/>
    <property type="project" value="TreeGrafter"/>
</dbReference>
<dbReference type="RefSeq" id="XP_025553639.1">
    <property type="nucleotide sequence ID" value="XM_025696795.1"/>
</dbReference>
<evidence type="ECO:0000259" key="7">
    <source>
        <dbReference type="SMART" id="SM00714"/>
    </source>
</evidence>
<dbReference type="InterPro" id="IPR037519">
    <property type="entry name" value="LITAF_fam"/>
</dbReference>
<comment type="subcellular location">
    <subcellularLocation>
        <location evidence="1">Membrane</location>
        <topology evidence="1">Peripheral membrane protein</topology>
    </subcellularLocation>
</comment>
<evidence type="ECO:0000256" key="5">
    <source>
        <dbReference type="ARBA" id="ARBA00023136"/>
    </source>
</evidence>
<proteinExistence type="inferred from homology"/>
<evidence type="ECO:0000313" key="9">
    <source>
        <dbReference type="Proteomes" id="UP000248961"/>
    </source>
</evidence>
<evidence type="ECO:0000313" key="8">
    <source>
        <dbReference type="EMBL" id="RAL14485.1"/>
    </source>
</evidence>
<dbReference type="AlphaFoldDB" id="A0A395I3Z3"/>
<feature type="domain" description="LITAF" evidence="7">
    <location>
        <begin position="73"/>
        <end position="140"/>
    </location>
</feature>
<comment type="similarity">
    <text evidence="2">Belongs to the CDIP1/LITAF family.</text>
</comment>
<organism evidence="8 9">
    <name type="scientific">Aspergillus homomorphus (strain CBS 101889)</name>
    <dbReference type="NCBI Taxonomy" id="1450537"/>
    <lineage>
        <taxon>Eukaryota</taxon>
        <taxon>Fungi</taxon>
        <taxon>Dikarya</taxon>
        <taxon>Ascomycota</taxon>
        <taxon>Pezizomycotina</taxon>
        <taxon>Eurotiomycetes</taxon>
        <taxon>Eurotiomycetidae</taxon>
        <taxon>Eurotiales</taxon>
        <taxon>Aspergillaceae</taxon>
        <taxon>Aspergillus</taxon>
        <taxon>Aspergillus subgen. Circumdati</taxon>
    </lineage>
</organism>
<reference evidence="8 9" key="1">
    <citation type="submission" date="2018-02" db="EMBL/GenBank/DDBJ databases">
        <title>The genomes of Aspergillus section Nigri reveals drivers in fungal speciation.</title>
        <authorList>
            <consortium name="DOE Joint Genome Institute"/>
            <person name="Vesth T.C."/>
            <person name="Nybo J."/>
            <person name="Theobald S."/>
            <person name="Brandl J."/>
            <person name="Frisvad J.C."/>
            <person name="Nielsen K.F."/>
            <person name="Lyhne E.K."/>
            <person name="Kogle M.E."/>
            <person name="Kuo A."/>
            <person name="Riley R."/>
            <person name="Clum A."/>
            <person name="Nolan M."/>
            <person name="Lipzen A."/>
            <person name="Salamov A."/>
            <person name="Henrissat B."/>
            <person name="Wiebenga A."/>
            <person name="De vries R.P."/>
            <person name="Grigoriev I.V."/>
            <person name="Mortensen U.H."/>
            <person name="Andersen M.R."/>
            <person name="Baker S.E."/>
        </authorList>
    </citation>
    <scope>NUCLEOTIDE SEQUENCE [LARGE SCALE GENOMIC DNA]</scope>
    <source>
        <strain evidence="8 9">CBS 101889</strain>
    </source>
</reference>
<sequence length="149" mass="16248">MSEKPTPDMSIVSPEDPSAEPDPSSAGIYSSTFNGNDKPIVEVRQPDESTPRNTHPPSGYNTATPLHALQRGPAPVDCPVCRHREMTRVQPEAGNTTHAWAAVACICCCLGCVPYMLSSLKDEHHYCGKCGTLLATWYNSGRTDVRKYN</sequence>
<dbReference type="Proteomes" id="UP000248961">
    <property type="component" value="Unassembled WGS sequence"/>
</dbReference>
<dbReference type="STRING" id="1450537.A0A395I3Z3"/>
<evidence type="ECO:0000256" key="6">
    <source>
        <dbReference type="SAM" id="MobiDB-lite"/>
    </source>
</evidence>
<dbReference type="OrthoDB" id="5599753at2759"/>
<dbReference type="InterPro" id="IPR006629">
    <property type="entry name" value="LITAF"/>
</dbReference>
<feature type="compositionally biased region" description="Basic and acidic residues" evidence="6">
    <location>
        <begin position="39"/>
        <end position="50"/>
    </location>
</feature>
<evidence type="ECO:0000256" key="3">
    <source>
        <dbReference type="ARBA" id="ARBA00022723"/>
    </source>
</evidence>
<evidence type="ECO:0000256" key="1">
    <source>
        <dbReference type="ARBA" id="ARBA00004170"/>
    </source>
</evidence>
<dbReference type="SMART" id="SM00714">
    <property type="entry name" value="LITAF"/>
    <property type="match status" value="1"/>
</dbReference>